<dbReference type="EMBL" id="JAWMAJ010000043">
    <property type="protein sequence ID" value="MDV7217310.1"/>
    <property type="molecule type" value="Genomic_DNA"/>
</dbReference>
<dbReference type="SUPFAM" id="SSF48452">
    <property type="entry name" value="TPR-like"/>
    <property type="match status" value="3"/>
</dbReference>
<comment type="similarity">
    <text evidence="1">Belongs to the AfsR/DnrI/RedD regulatory family.</text>
</comment>
<dbReference type="PROSITE" id="PS51755">
    <property type="entry name" value="OMPR_PHOB"/>
    <property type="match status" value="1"/>
</dbReference>
<keyword evidence="2" id="KW-0902">Two-component regulatory system</keyword>
<dbReference type="SMART" id="SM00862">
    <property type="entry name" value="Trans_reg_C"/>
    <property type="match status" value="1"/>
</dbReference>
<evidence type="ECO:0000256" key="4">
    <source>
        <dbReference type="PROSITE-ProRule" id="PRU01091"/>
    </source>
</evidence>
<comment type="caution">
    <text evidence="7">The sequence shown here is derived from an EMBL/GenBank/DDBJ whole genome shotgun (WGS) entry which is preliminary data.</text>
</comment>
<dbReference type="Gene3D" id="1.25.40.10">
    <property type="entry name" value="Tetratricopeptide repeat domain"/>
    <property type="match status" value="3"/>
</dbReference>
<feature type="domain" description="OmpR/PhoB-type" evidence="6">
    <location>
        <begin position="1"/>
        <end position="96"/>
    </location>
</feature>
<evidence type="ECO:0000256" key="5">
    <source>
        <dbReference type="SAM" id="MobiDB-lite"/>
    </source>
</evidence>
<keyword evidence="8" id="KW-1185">Reference proteome</keyword>
<dbReference type="Gene3D" id="3.40.50.300">
    <property type="entry name" value="P-loop containing nucleotide triphosphate hydrolases"/>
    <property type="match status" value="1"/>
</dbReference>
<dbReference type="SMART" id="SM01043">
    <property type="entry name" value="BTAD"/>
    <property type="match status" value="1"/>
</dbReference>
<dbReference type="Pfam" id="PF00931">
    <property type="entry name" value="NB-ARC"/>
    <property type="match status" value="1"/>
</dbReference>
<dbReference type="Proteomes" id="UP001187346">
    <property type="component" value="Unassembled WGS sequence"/>
</dbReference>
<dbReference type="Pfam" id="PF03704">
    <property type="entry name" value="BTAD"/>
    <property type="match status" value="1"/>
</dbReference>
<dbReference type="InterPro" id="IPR011990">
    <property type="entry name" value="TPR-like_helical_dom_sf"/>
</dbReference>
<evidence type="ECO:0000256" key="1">
    <source>
        <dbReference type="ARBA" id="ARBA00005820"/>
    </source>
</evidence>
<dbReference type="RefSeq" id="WP_317771671.1">
    <property type="nucleotide sequence ID" value="NZ_JAWMAJ010000043.1"/>
</dbReference>
<evidence type="ECO:0000256" key="2">
    <source>
        <dbReference type="ARBA" id="ARBA00023012"/>
    </source>
</evidence>
<evidence type="ECO:0000259" key="6">
    <source>
        <dbReference type="PROSITE" id="PS51755"/>
    </source>
</evidence>
<dbReference type="PANTHER" id="PTHR47691:SF3">
    <property type="entry name" value="HTH-TYPE TRANSCRIPTIONAL REGULATOR RV0890C-RELATED"/>
    <property type="match status" value="1"/>
</dbReference>
<feature type="region of interest" description="Disordered" evidence="5">
    <location>
        <begin position="262"/>
        <end position="287"/>
    </location>
</feature>
<dbReference type="CDD" id="cd15831">
    <property type="entry name" value="BTAD"/>
    <property type="match status" value="1"/>
</dbReference>
<feature type="DNA-binding region" description="OmpR/PhoB-type" evidence="4">
    <location>
        <begin position="1"/>
        <end position="96"/>
    </location>
</feature>
<keyword evidence="3 4" id="KW-0238">DNA-binding</keyword>
<accession>A0ABU4FDF4</accession>
<dbReference type="InterPro" id="IPR019734">
    <property type="entry name" value="TPR_rpt"/>
</dbReference>
<dbReference type="Pfam" id="PF13374">
    <property type="entry name" value="TPR_10"/>
    <property type="match status" value="1"/>
</dbReference>
<evidence type="ECO:0000256" key="3">
    <source>
        <dbReference type="ARBA" id="ARBA00023125"/>
    </source>
</evidence>
<dbReference type="InterPro" id="IPR001867">
    <property type="entry name" value="OmpR/PhoB-type_DNA-bd"/>
</dbReference>
<protein>
    <submittedName>
        <fullName evidence="7">Tetratricopeptide repeat protein</fullName>
    </submittedName>
</protein>
<dbReference type="InterPro" id="IPR005158">
    <property type="entry name" value="BTAD"/>
</dbReference>
<dbReference type="InterPro" id="IPR002182">
    <property type="entry name" value="NB-ARC"/>
</dbReference>
<dbReference type="Gene3D" id="1.10.10.10">
    <property type="entry name" value="Winged helix-like DNA-binding domain superfamily/Winged helix DNA-binding domain"/>
    <property type="match status" value="1"/>
</dbReference>
<organism evidence="7 8">
    <name type="scientific">Streptomyces prunicolor</name>
    <dbReference type="NCBI Taxonomy" id="67348"/>
    <lineage>
        <taxon>Bacteria</taxon>
        <taxon>Bacillati</taxon>
        <taxon>Actinomycetota</taxon>
        <taxon>Actinomycetes</taxon>
        <taxon>Kitasatosporales</taxon>
        <taxon>Streptomycetaceae</taxon>
        <taxon>Streptomyces</taxon>
    </lineage>
</organism>
<evidence type="ECO:0000313" key="8">
    <source>
        <dbReference type="Proteomes" id="UP001187346"/>
    </source>
</evidence>
<gene>
    <name evidence="7" type="ORF">R5A26_15255</name>
</gene>
<dbReference type="PRINTS" id="PR00364">
    <property type="entry name" value="DISEASERSIST"/>
</dbReference>
<dbReference type="SUPFAM" id="SSF52540">
    <property type="entry name" value="P-loop containing nucleoside triphosphate hydrolases"/>
    <property type="match status" value="1"/>
</dbReference>
<dbReference type="InterPro" id="IPR016032">
    <property type="entry name" value="Sig_transdc_resp-reg_C-effctor"/>
</dbReference>
<sequence length="1032" mass="112384">MDFEIRLSGSVEIRAASRRSDLGSTKTRTALACLAWDAGRTVSVDALIHRIWDDHPPGKPREALHVHISRIRSSLRIAGGDAPAIVSRTNSYSLEVDPDRVDLRCYTGCVERARSLGERGDEEAALRQLDRADGLWHGEPLAGITGSWAEHLRASVEETGLAAVMTRAEILLRGGRFTDAVPVLLPLAEAHPVDEALAERLAIALYGSNRTAEATRLLQRTRQRVVRDIGLDAGRGLHRVHQGILAGTPAEELFPRAGARAGVGAGAGEKASPRPPRRVPDNLPRDVPWAGRRDEVRRLTAALCEGQGSSDVVTVEAIHGMGGVGKSSLAVHLAHRLRDRFPDGRIFLHLGGYAADRTPPTATRALTELLRLVGMASKELPRELDELVALWRSVTHDRRMLVILDDATSSDQIRPLLPGSSPTAVIVTSRRRLPGLPGVRPVSLDVLPAEDAAALFDQRLGRERDTDPADVAEIVRICGYLPLAIEIAASRLLARPSWATSDLLRQLSGTGGHLAQLRDVDRTLTHVFAVSYDALNIEQRLVFRRIGLHVGVEFRPPAIAALTGFSLETAERVLEELLAHYLVTEPVPLRFAMHDLLRDYARSLIEAGGGDSENDVRQAGRSLADHYIRTADRADRLAYPFRSRTDLDAGDSATRPCPEIVDAQSAEQWLIAESANLLDTLDWLEKHGTERQLAHSVHVLAGFLDMEGHLVEAEPLLRRAAAHWNAAGDSVARARALLDLCAVYTHGSRYDEAIAAGREARDIARSLGDRELEGECVHQISISLWQTGQYTLTQSLQKESLNSLLQTENRLRIARCRNLLGITHVHLAENGEALACFTSALADFTAIGYERGRYSALNNLAEVSKKTGHPEDAEKAYRQAMVVADRMGNPRDKATIRMNIASVMDELGRTDEALAVYGMALPILRDVGDRRAEAIALTRIGRAHRAAGRADEALRHHIAALEVTRAIHAAGEEVDVLFDLALAERDAGFAVQAVAHLEESLAASKRLSAPAEEARAAAALSALRGDLTPGSH</sequence>
<dbReference type="InterPro" id="IPR027417">
    <property type="entry name" value="P-loop_NTPase"/>
</dbReference>
<name>A0ABU4FDF4_9ACTN</name>
<reference evidence="7 8" key="1">
    <citation type="submission" date="2023-10" db="EMBL/GenBank/DDBJ databases">
        <title>Characterization of rhizosphere-enriched actinobacteria from wheat plants lab-grown on chernevaya soil.</title>
        <authorList>
            <person name="Tikhonova E.N."/>
            <person name="Konopkin A."/>
            <person name="Kravchenko I.K."/>
        </authorList>
    </citation>
    <scope>NUCLEOTIDE SEQUENCE [LARGE SCALE GENOMIC DNA]</scope>
    <source>
        <strain evidence="7 8">RR29</strain>
    </source>
</reference>
<dbReference type="SMART" id="SM00028">
    <property type="entry name" value="TPR"/>
    <property type="match status" value="5"/>
</dbReference>
<proteinExistence type="inferred from homology"/>
<dbReference type="PANTHER" id="PTHR47691">
    <property type="entry name" value="REGULATOR-RELATED"/>
    <property type="match status" value="1"/>
</dbReference>
<dbReference type="Pfam" id="PF00486">
    <property type="entry name" value="Trans_reg_C"/>
    <property type="match status" value="1"/>
</dbReference>
<dbReference type="InterPro" id="IPR036388">
    <property type="entry name" value="WH-like_DNA-bd_sf"/>
</dbReference>
<dbReference type="Pfam" id="PF13424">
    <property type="entry name" value="TPR_12"/>
    <property type="match status" value="1"/>
</dbReference>
<evidence type="ECO:0000313" key="7">
    <source>
        <dbReference type="EMBL" id="MDV7217310.1"/>
    </source>
</evidence>
<dbReference type="SUPFAM" id="SSF46894">
    <property type="entry name" value="C-terminal effector domain of the bipartite response regulators"/>
    <property type="match status" value="1"/>
</dbReference>